<evidence type="ECO:0000256" key="2">
    <source>
        <dbReference type="ARBA" id="ARBA00023186"/>
    </source>
</evidence>
<accession>A0A4V0NE92</accession>
<feature type="compositionally biased region" description="Basic residues" evidence="3">
    <location>
        <begin position="17"/>
        <end position="35"/>
    </location>
</feature>
<dbReference type="Proteomes" id="UP000295781">
    <property type="component" value="Chromosome"/>
</dbReference>
<dbReference type="PANTHER" id="PTHR33643">
    <property type="entry name" value="UREASE ACCESSORY PROTEIN D"/>
    <property type="match status" value="1"/>
</dbReference>
<sequence length="337" mass="35298">MFRTWAGGRGVDGRPSPRLRPRHPAGGPRRMRSRPGRGPWYARRPVTLPGAPSTASRAAISRAAPPPPRRPGEAGDGELVFTRAAGRTVIERALARSPLRLLTPRNHGQAAWVFVASLGGGLVGGDAISLAVRVAGGAAALLGTQASTKVYRSPLGSRQRLDADVGEGGLLVAIPDPVVCFAGSRYEQHIDVALAEDASLVLVDAMTSGRSARGERWAFDRYASRVRVRRGGRAALLDATLLDPAHGALLERMGRFDALATLVVSGPRTRGAAEALLAPRPPPGRRAELVASASPLRGGGAVVRVAGTGVERVTAFVRGALGFLAGELGDDPFARKW</sequence>
<evidence type="ECO:0000256" key="3">
    <source>
        <dbReference type="SAM" id="MobiDB-lite"/>
    </source>
</evidence>
<dbReference type="Pfam" id="PF01774">
    <property type="entry name" value="UreD"/>
    <property type="match status" value="1"/>
</dbReference>
<proteinExistence type="inferred from homology"/>
<keyword evidence="2" id="KW-0143">Chaperone</keyword>
<dbReference type="PANTHER" id="PTHR33643:SF1">
    <property type="entry name" value="UREASE ACCESSORY PROTEIN D"/>
    <property type="match status" value="1"/>
</dbReference>
<name>A0A4V0NE92_SORCE</name>
<dbReference type="InterPro" id="IPR002669">
    <property type="entry name" value="UreD"/>
</dbReference>
<organism evidence="4 5">
    <name type="scientific">Sorangium cellulosum</name>
    <name type="common">Polyangium cellulosum</name>
    <dbReference type="NCBI Taxonomy" id="56"/>
    <lineage>
        <taxon>Bacteria</taxon>
        <taxon>Pseudomonadati</taxon>
        <taxon>Myxococcota</taxon>
        <taxon>Polyangia</taxon>
        <taxon>Polyangiales</taxon>
        <taxon>Polyangiaceae</taxon>
        <taxon>Sorangium</taxon>
    </lineage>
</organism>
<dbReference type="EMBL" id="CP012670">
    <property type="protein sequence ID" value="AUX25362.1"/>
    <property type="molecule type" value="Genomic_DNA"/>
</dbReference>
<evidence type="ECO:0000313" key="4">
    <source>
        <dbReference type="EMBL" id="AUX25362.1"/>
    </source>
</evidence>
<feature type="region of interest" description="Disordered" evidence="3">
    <location>
        <begin position="1"/>
        <end position="77"/>
    </location>
</feature>
<feature type="compositionally biased region" description="Low complexity" evidence="3">
    <location>
        <begin position="51"/>
        <end position="63"/>
    </location>
</feature>
<evidence type="ECO:0000256" key="1">
    <source>
        <dbReference type="ARBA" id="ARBA00007177"/>
    </source>
</evidence>
<protein>
    <submittedName>
        <fullName evidence="4">Uncharacterized protein</fullName>
    </submittedName>
</protein>
<evidence type="ECO:0000313" key="5">
    <source>
        <dbReference type="Proteomes" id="UP000295781"/>
    </source>
</evidence>
<reference evidence="4 5" key="1">
    <citation type="submission" date="2015-09" db="EMBL/GenBank/DDBJ databases">
        <title>Sorangium comparison.</title>
        <authorList>
            <person name="Zaburannyi N."/>
            <person name="Bunk B."/>
            <person name="Overmann J."/>
            <person name="Mueller R."/>
        </authorList>
    </citation>
    <scope>NUCLEOTIDE SEQUENCE [LARGE SCALE GENOMIC DNA]</scope>
    <source>
        <strain evidence="4 5">So ceGT47</strain>
    </source>
</reference>
<dbReference type="AlphaFoldDB" id="A0A4V0NE92"/>
<comment type="similarity">
    <text evidence="1">Belongs to the UreD family.</text>
</comment>
<gene>
    <name evidence="4" type="ORF">SOCEGT47_059060</name>
</gene>
<dbReference type="HAMAP" id="MF_01384">
    <property type="entry name" value="UreD"/>
    <property type="match status" value="1"/>
</dbReference>
<dbReference type="GO" id="GO:0016151">
    <property type="term" value="F:nickel cation binding"/>
    <property type="evidence" value="ECO:0007669"/>
    <property type="project" value="InterPro"/>
</dbReference>